<dbReference type="KEGG" id="dpr:Despr_3179"/>
<dbReference type="InterPro" id="IPR022489">
    <property type="entry name" value="PolyP_AMP_Tfrase"/>
</dbReference>
<dbReference type="EC" id="2.7.4.-" evidence="2"/>
<sequence>MFESAELGHKIKKSVYEQEVPPLREALLDAQLRLAESAAFPVIILVGGLDGAGRGATVNLLNEWMDPRHIQTHGMGEPSDEELDRPMMWRFWRALPPKGKIGVFLGSWYTWPILNRVNGRTKAADLEQSMERAKRLEKMLVDEGALIIKFWLHLSKKKQEKRFKELEKNPLTRWKVTDRDWKHFKAYDKFQEVHEHVIRHTSTAEAPWLIVEGEDAHYRNLTVGKVILKAIQERLEQEQVVPAKILAPPLMPAIDNLHLLKTLDMKQALSKDKFKVQLEKYQGRLNVLTRDPKFKYMSVIAVFEGNDAAGKGGSIRRITGALDARYYQVIPIAAPSEEERAQPYLWRFWRHLPRKGRVTIFDRSWYGRVLVERVEGFCAEVDWMRAYGEINDFEAQMVRHHLLVVKFWLAITKDEQLRRFEERQRTGFKSFKITEEDWRNREKWEEYEQAVCDMVDRTSTLLAPWTLVEANDKNFARIKILKTLCECIEIKLKELHEEGIDYLDKPKKDR</sequence>
<keyword evidence="3" id="KW-1185">Reference proteome</keyword>
<dbReference type="InterPro" id="IPR022488">
    <property type="entry name" value="PPK2-related"/>
</dbReference>
<feature type="domain" description="Polyphosphate kinase-2-related" evidence="1">
    <location>
        <begin position="269"/>
        <end position="493"/>
    </location>
</feature>
<name>A0A7U3YPS2_DESPD</name>
<dbReference type="Proteomes" id="UP000006365">
    <property type="component" value="Chromosome"/>
</dbReference>
<reference evidence="2 3" key="1">
    <citation type="journal article" date="2011" name="Stand. Genomic Sci.">
        <title>Complete genome sequence of Desulfobulbus propionicus type strain (1pr3).</title>
        <authorList>
            <person name="Pagani I."/>
            <person name="Lapidus A."/>
            <person name="Nolan M."/>
            <person name="Lucas S."/>
            <person name="Hammon N."/>
            <person name="Deshpande S."/>
            <person name="Cheng J.F."/>
            <person name="Chertkov O."/>
            <person name="Davenport K."/>
            <person name="Tapia R."/>
            <person name="Han C."/>
            <person name="Goodwin L."/>
            <person name="Pitluck S."/>
            <person name="Liolios K."/>
            <person name="Mavromatis K."/>
            <person name="Ivanova N."/>
            <person name="Mikhailova N."/>
            <person name="Pati A."/>
            <person name="Chen A."/>
            <person name="Palaniappan K."/>
            <person name="Land M."/>
            <person name="Hauser L."/>
            <person name="Chang Y.J."/>
            <person name="Jeffries C.D."/>
            <person name="Detter J.C."/>
            <person name="Brambilla E."/>
            <person name="Kannan K.P."/>
            <person name="Djao O.D."/>
            <person name="Rohde M."/>
            <person name="Pukall R."/>
            <person name="Spring S."/>
            <person name="Goker M."/>
            <person name="Sikorski J."/>
            <person name="Woyke T."/>
            <person name="Bristow J."/>
            <person name="Eisen J.A."/>
            <person name="Markowitz V."/>
            <person name="Hugenholtz P."/>
            <person name="Kyrpides N.C."/>
            <person name="Klenk H.P."/>
        </authorList>
    </citation>
    <scope>NUCLEOTIDE SEQUENCE [LARGE SCALE GENOMIC DNA]</scope>
    <source>
        <strain evidence="3">ATCC 33891 / DSM 2032 / 1pr3</strain>
    </source>
</reference>
<accession>A0A7U3YPS2</accession>
<dbReference type="Gene3D" id="3.40.50.300">
    <property type="entry name" value="P-loop containing nucleotide triphosphate hydrolases"/>
    <property type="match status" value="2"/>
</dbReference>
<dbReference type="PANTHER" id="PTHR34383:SF3">
    <property type="entry name" value="POLYPHOSPHATE:AMP PHOSPHOTRANSFERASE"/>
    <property type="match status" value="1"/>
</dbReference>
<feature type="domain" description="Polyphosphate kinase-2-related" evidence="1">
    <location>
        <begin position="11"/>
        <end position="237"/>
    </location>
</feature>
<dbReference type="SUPFAM" id="SSF52540">
    <property type="entry name" value="P-loop containing nucleoside triphosphate hydrolases"/>
    <property type="match status" value="2"/>
</dbReference>
<evidence type="ECO:0000313" key="2">
    <source>
        <dbReference type="EMBL" id="ADW19307.1"/>
    </source>
</evidence>
<dbReference type="Pfam" id="PF03976">
    <property type="entry name" value="PPK2"/>
    <property type="match status" value="2"/>
</dbReference>
<dbReference type="NCBIfam" id="TIGR03708">
    <property type="entry name" value="poly_P_AMP_trns"/>
    <property type="match status" value="1"/>
</dbReference>
<evidence type="ECO:0000259" key="1">
    <source>
        <dbReference type="Pfam" id="PF03976"/>
    </source>
</evidence>
<dbReference type="AlphaFoldDB" id="A0A7U3YPS2"/>
<evidence type="ECO:0000313" key="3">
    <source>
        <dbReference type="Proteomes" id="UP000006365"/>
    </source>
</evidence>
<dbReference type="InterPro" id="IPR027417">
    <property type="entry name" value="P-loop_NTPase"/>
</dbReference>
<dbReference type="PANTHER" id="PTHR34383">
    <property type="entry name" value="POLYPHOSPHATE:AMP PHOSPHOTRANSFERASE-RELATED"/>
    <property type="match status" value="1"/>
</dbReference>
<keyword evidence="2" id="KW-0808">Transferase</keyword>
<dbReference type="GO" id="GO:0043751">
    <property type="term" value="F:polyphosphate:AMP phosphotransferase activity"/>
    <property type="evidence" value="ECO:0007669"/>
    <property type="project" value="InterPro"/>
</dbReference>
<gene>
    <name evidence="2" type="ordered locus">Despr_3179</name>
</gene>
<dbReference type="GO" id="GO:0006797">
    <property type="term" value="P:polyphosphate metabolic process"/>
    <property type="evidence" value="ECO:0007669"/>
    <property type="project" value="InterPro"/>
</dbReference>
<protein>
    <submittedName>
        <fullName evidence="2">Polyphosphate:AMP phosphotransferase</fullName>
        <ecNumber evidence="2">2.7.4.-</ecNumber>
    </submittedName>
</protein>
<proteinExistence type="predicted"/>
<organism evidence="2 3">
    <name type="scientific">Desulfobulbus propionicus (strain ATCC 33891 / DSM 2032 / VKM B-1956 / 1pr3)</name>
    <dbReference type="NCBI Taxonomy" id="577650"/>
    <lineage>
        <taxon>Bacteria</taxon>
        <taxon>Pseudomonadati</taxon>
        <taxon>Thermodesulfobacteriota</taxon>
        <taxon>Desulfobulbia</taxon>
        <taxon>Desulfobulbales</taxon>
        <taxon>Desulfobulbaceae</taxon>
        <taxon>Desulfobulbus</taxon>
    </lineage>
</organism>
<dbReference type="RefSeq" id="WP_015725831.1">
    <property type="nucleotide sequence ID" value="NC_014972.1"/>
</dbReference>
<dbReference type="EMBL" id="CP002364">
    <property type="protein sequence ID" value="ADW19307.1"/>
    <property type="molecule type" value="Genomic_DNA"/>
</dbReference>